<sequence>MTGPKRRCNLNPKQRIHFVSIMEGFWQMCKVYRMLMYFTDMVT</sequence>
<dbReference type="EMBL" id="GBXM01017864">
    <property type="protein sequence ID" value="JAH90713.1"/>
    <property type="molecule type" value="Transcribed_RNA"/>
</dbReference>
<reference evidence="1" key="1">
    <citation type="submission" date="2014-11" db="EMBL/GenBank/DDBJ databases">
        <authorList>
            <person name="Amaro Gonzalez C."/>
        </authorList>
    </citation>
    <scope>NUCLEOTIDE SEQUENCE</scope>
</reference>
<protein>
    <submittedName>
        <fullName evidence="1">Uncharacterized protein</fullName>
    </submittedName>
</protein>
<proteinExistence type="predicted"/>
<evidence type="ECO:0000313" key="1">
    <source>
        <dbReference type="EMBL" id="JAH90713.1"/>
    </source>
</evidence>
<reference evidence="1" key="2">
    <citation type="journal article" date="2015" name="Fish Shellfish Immunol.">
        <title>Early steps in the European eel (Anguilla anguilla)-Vibrio vulnificus interaction in the gills: Role of the RtxA13 toxin.</title>
        <authorList>
            <person name="Callol A."/>
            <person name="Pajuelo D."/>
            <person name="Ebbesson L."/>
            <person name="Teles M."/>
            <person name="MacKenzie S."/>
            <person name="Amaro C."/>
        </authorList>
    </citation>
    <scope>NUCLEOTIDE SEQUENCE</scope>
</reference>
<dbReference type="AlphaFoldDB" id="A0A0E9WMK7"/>
<accession>A0A0E9WMK7</accession>
<name>A0A0E9WMK7_ANGAN</name>
<organism evidence="1">
    <name type="scientific">Anguilla anguilla</name>
    <name type="common">European freshwater eel</name>
    <name type="synonym">Muraena anguilla</name>
    <dbReference type="NCBI Taxonomy" id="7936"/>
    <lineage>
        <taxon>Eukaryota</taxon>
        <taxon>Metazoa</taxon>
        <taxon>Chordata</taxon>
        <taxon>Craniata</taxon>
        <taxon>Vertebrata</taxon>
        <taxon>Euteleostomi</taxon>
        <taxon>Actinopterygii</taxon>
        <taxon>Neopterygii</taxon>
        <taxon>Teleostei</taxon>
        <taxon>Anguilliformes</taxon>
        <taxon>Anguillidae</taxon>
        <taxon>Anguilla</taxon>
    </lineage>
</organism>